<organism evidence="1 2">
    <name type="scientific">Lipomyces starkeyi NRRL Y-11557</name>
    <dbReference type="NCBI Taxonomy" id="675824"/>
    <lineage>
        <taxon>Eukaryota</taxon>
        <taxon>Fungi</taxon>
        <taxon>Dikarya</taxon>
        <taxon>Ascomycota</taxon>
        <taxon>Saccharomycotina</taxon>
        <taxon>Lipomycetes</taxon>
        <taxon>Lipomycetales</taxon>
        <taxon>Lipomycetaceae</taxon>
        <taxon>Lipomyces</taxon>
    </lineage>
</organism>
<evidence type="ECO:0000313" key="1">
    <source>
        <dbReference type="EMBL" id="ODQ76536.1"/>
    </source>
</evidence>
<reference evidence="1 2" key="1">
    <citation type="journal article" date="2016" name="Proc. Natl. Acad. Sci. U.S.A.">
        <title>Comparative genomics of biotechnologically important yeasts.</title>
        <authorList>
            <person name="Riley R."/>
            <person name="Haridas S."/>
            <person name="Wolfe K.H."/>
            <person name="Lopes M.R."/>
            <person name="Hittinger C.T."/>
            <person name="Goeker M."/>
            <person name="Salamov A.A."/>
            <person name="Wisecaver J.H."/>
            <person name="Long T.M."/>
            <person name="Calvey C.H."/>
            <person name="Aerts A.L."/>
            <person name="Barry K.W."/>
            <person name="Choi C."/>
            <person name="Clum A."/>
            <person name="Coughlan A.Y."/>
            <person name="Deshpande S."/>
            <person name="Douglass A.P."/>
            <person name="Hanson S.J."/>
            <person name="Klenk H.-P."/>
            <person name="LaButti K.M."/>
            <person name="Lapidus A."/>
            <person name="Lindquist E.A."/>
            <person name="Lipzen A.M."/>
            <person name="Meier-Kolthoff J.P."/>
            <person name="Ohm R.A."/>
            <person name="Otillar R.P."/>
            <person name="Pangilinan J.L."/>
            <person name="Peng Y."/>
            <person name="Rokas A."/>
            <person name="Rosa C.A."/>
            <person name="Scheuner C."/>
            <person name="Sibirny A.A."/>
            <person name="Slot J.C."/>
            <person name="Stielow J.B."/>
            <person name="Sun H."/>
            <person name="Kurtzman C.P."/>
            <person name="Blackwell M."/>
            <person name="Grigoriev I.V."/>
            <person name="Jeffries T.W."/>
        </authorList>
    </citation>
    <scope>NUCLEOTIDE SEQUENCE [LARGE SCALE GENOMIC DNA]</scope>
    <source>
        <strain evidence="1 2">NRRL Y-11557</strain>
    </source>
</reference>
<dbReference type="EMBL" id="KV454289">
    <property type="protein sequence ID" value="ODQ76536.1"/>
    <property type="molecule type" value="Genomic_DNA"/>
</dbReference>
<accession>A0A1E3QFR8</accession>
<dbReference type="Proteomes" id="UP000094385">
    <property type="component" value="Unassembled WGS sequence"/>
</dbReference>
<protein>
    <submittedName>
        <fullName evidence="1">Uncharacterized protein</fullName>
    </submittedName>
</protein>
<dbReference type="OrthoDB" id="10286194at2759"/>
<keyword evidence="2" id="KW-1185">Reference proteome</keyword>
<sequence length="545" mass="62675">MSEGRIKILSLPFEIQQMILTYAGAINLESGEVGPNLHLDRVCQVWREIIQTVLFSSIELKASAENEPGLDKYNGANLDLAEVIFRTNPVLATYVRTVKIGFLYKLIDRKDITVIKAAMVKIWNLLALIAEPRVKRSKNLIFAPRRESLKIIFEGFPDRAPHHPPQPFGNNIKLSKGYKLPDINAPVEIELRDAVLRGRFFSPDSINKLVDTLTNCQRLKISYNFMDGIYEHHRQYYPYVLKSLRTLPNNITHIELDFHSRIFNDRGQLRRDVFEAPIYCGGRGDRLNQILRQIVSRLKYFKYTGPVTPELFGELPLCLTALHPITGNVQTGPKPDIDKPTITFPDLEEFYIRFDIHDSFGEPYFERTTDYREMPYIGMEDDEYLDDIVGDHFELVSEVADQPSGYLGGSLSFLSSTVSRRSRRNDRYFDNPNLYTAKRDMMTRLSNAYTNAMKTRMPKLNVFSIKDYAGVSSFVLAKNPFINQKGLIPASRLKEINDVKDKHVLYMRHFRPTGACLADWKERYDADQKLVVKEDKVRLSAAVEG</sequence>
<proteinExistence type="predicted"/>
<gene>
    <name evidence="1" type="ORF">LIPSTDRAFT_462</name>
</gene>
<name>A0A1E3QFR8_LIPST</name>
<dbReference type="AlphaFoldDB" id="A0A1E3QFR8"/>
<evidence type="ECO:0000313" key="2">
    <source>
        <dbReference type="Proteomes" id="UP000094385"/>
    </source>
</evidence>